<evidence type="ECO:0000313" key="5">
    <source>
        <dbReference type="Proteomes" id="UP000007322"/>
    </source>
</evidence>
<evidence type="ECO:0000256" key="3">
    <source>
        <dbReference type="SAM" id="MobiDB-lite"/>
    </source>
</evidence>
<dbReference type="OMA" id="DDWPSKI"/>
<dbReference type="VEuPathDB" id="FungiDB:MYCTH_2302132"/>
<dbReference type="InParanoid" id="G2QB68"/>
<accession>G2QB68</accession>
<dbReference type="CDD" id="cd03062">
    <property type="entry name" value="TRX_Fd_Sucrase"/>
    <property type="match status" value="1"/>
</dbReference>
<reference evidence="4 5" key="1">
    <citation type="journal article" date="2011" name="Nat. Biotechnol.">
        <title>Comparative genomic analysis of the thermophilic biomass-degrading fungi Myceliophthora thermophila and Thielavia terrestris.</title>
        <authorList>
            <person name="Berka R.M."/>
            <person name="Grigoriev I.V."/>
            <person name="Otillar R."/>
            <person name="Salamov A."/>
            <person name="Grimwood J."/>
            <person name="Reid I."/>
            <person name="Ishmael N."/>
            <person name="John T."/>
            <person name="Darmond C."/>
            <person name="Moisan M.-C."/>
            <person name="Henrissat B."/>
            <person name="Coutinho P.M."/>
            <person name="Lombard V."/>
            <person name="Natvig D.O."/>
            <person name="Lindquist E."/>
            <person name="Schmutz J."/>
            <person name="Lucas S."/>
            <person name="Harris P."/>
            <person name="Powlowski J."/>
            <person name="Bellemare A."/>
            <person name="Taylor D."/>
            <person name="Butler G."/>
            <person name="de Vries R.P."/>
            <person name="Allijn I.E."/>
            <person name="van den Brink J."/>
            <person name="Ushinsky S."/>
            <person name="Storms R."/>
            <person name="Powell A.J."/>
            <person name="Paulsen I.T."/>
            <person name="Elbourne L.D.H."/>
            <person name="Baker S.E."/>
            <person name="Magnuson J."/>
            <person name="LaBoissiere S."/>
            <person name="Clutterbuck A.J."/>
            <person name="Martinez D."/>
            <person name="Wogulis M."/>
            <person name="de Leon A.L."/>
            <person name="Rey M.W."/>
            <person name="Tsang A."/>
        </authorList>
    </citation>
    <scope>NUCLEOTIDE SEQUENCE [LARGE SCALE GENOMIC DNA]</scope>
    <source>
        <strain evidence="5">ATCC 42464 / BCRC 31852 / DSM 1799</strain>
    </source>
</reference>
<dbReference type="STRING" id="573729.G2QB68"/>
<organism evidence="4 5">
    <name type="scientific">Thermothelomyces thermophilus (strain ATCC 42464 / BCRC 31852 / DSM 1799)</name>
    <name type="common">Sporotrichum thermophile</name>
    <dbReference type="NCBI Taxonomy" id="573729"/>
    <lineage>
        <taxon>Eukaryota</taxon>
        <taxon>Fungi</taxon>
        <taxon>Dikarya</taxon>
        <taxon>Ascomycota</taxon>
        <taxon>Pezizomycotina</taxon>
        <taxon>Sordariomycetes</taxon>
        <taxon>Sordariomycetidae</taxon>
        <taxon>Sordariales</taxon>
        <taxon>Chaetomiaceae</taxon>
        <taxon>Thermothelomyces</taxon>
    </lineage>
</organism>
<protein>
    <recommendedName>
        <fullName evidence="2">Altered inheritance of mitochondria protein 32</fullName>
    </recommendedName>
</protein>
<evidence type="ECO:0000313" key="4">
    <source>
        <dbReference type="EMBL" id="AEO56807.1"/>
    </source>
</evidence>
<dbReference type="Gene3D" id="3.40.30.10">
    <property type="entry name" value="Glutaredoxin"/>
    <property type="match status" value="1"/>
</dbReference>
<dbReference type="SUPFAM" id="SSF52833">
    <property type="entry name" value="Thioredoxin-like"/>
    <property type="match status" value="1"/>
</dbReference>
<gene>
    <name evidence="4" type="ORF">MYCTH_2302132</name>
</gene>
<evidence type="ECO:0000256" key="2">
    <source>
        <dbReference type="ARBA" id="ARBA00040895"/>
    </source>
</evidence>
<dbReference type="OrthoDB" id="10253744at2759"/>
<dbReference type="RefSeq" id="XP_003662052.1">
    <property type="nucleotide sequence ID" value="XM_003662004.1"/>
</dbReference>
<dbReference type="eggNOG" id="ENOG502QS3W">
    <property type="taxonomic scope" value="Eukaryota"/>
</dbReference>
<dbReference type="InterPro" id="IPR036249">
    <property type="entry name" value="Thioredoxin-like_sf"/>
</dbReference>
<dbReference type="InterPro" id="IPR009737">
    <property type="entry name" value="Aim32/Apd1-like"/>
</dbReference>
<dbReference type="Proteomes" id="UP000007322">
    <property type="component" value="Chromosome 2"/>
</dbReference>
<dbReference type="KEGG" id="mtm:MYCTH_2302132"/>
<name>G2QB68_THET4</name>
<dbReference type="EMBL" id="CP003003">
    <property type="protein sequence ID" value="AEO56807.1"/>
    <property type="molecule type" value="Genomic_DNA"/>
</dbReference>
<dbReference type="PANTHER" id="PTHR31902">
    <property type="entry name" value="ACTIN PATCHES DISTAL PROTEIN 1"/>
    <property type="match status" value="1"/>
</dbReference>
<dbReference type="GeneID" id="11510857"/>
<comment type="similarity">
    <text evidence="1">Belongs to the AIM32 family.</text>
</comment>
<dbReference type="AlphaFoldDB" id="G2QB68"/>
<keyword evidence="5" id="KW-1185">Reference proteome</keyword>
<evidence type="ECO:0000256" key="1">
    <source>
        <dbReference type="ARBA" id="ARBA00038208"/>
    </source>
</evidence>
<dbReference type="Pfam" id="PF06999">
    <property type="entry name" value="Suc_Fer-like"/>
    <property type="match status" value="1"/>
</dbReference>
<dbReference type="PANTHER" id="PTHR31902:SF7">
    <property type="entry name" value="ALTERED INHERITANCE OF MITOCHONDRIA PROTEIN 32"/>
    <property type="match status" value="1"/>
</dbReference>
<proteinExistence type="inferred from homology"/>
<sequence length="361" mass="39528">MTVHRLFARACIRSTSATARRRPQSPRALATKTSPPPFPTTPTCPAPTCACAPPPALPEGFAIDRDAPLNGSISNYAQHVLVCTGKDDWPSRIEEDNAGDNLVADLRELVGPRGKFNDPFHNISILASSFPSSPAPKQRPELQTSSVYILPQFKYVPFLPRVSFDSVEALVRGYLQPEALHPMHDGLSPIHRDRLLRKPAYQSLLWGVRDVREVVVLICGHGGRDRRCGIYGPLLRDEFEKRLPEKGVEVLKGALDVEAGLEGEGRATIQGEASGRERAARVGLISHIGGHKYAGNVIVYLPPTLTTEDGRPHPLAGHGIWYGRVEPAHVEGIVTETILKGTVIEELFRGGIRQDGQILRL</sequence>
<dbReference type="HOGENOM" id="CLU_044499_0_0_1"/>
<feature type="region of interest" description="Disordered" evidence="3">
    <location>
        <begin position="16"/>
        <end position="41"/>
    </location>
</feature>